<dbReference type="AlphaFoldDB" id="A0A8J5FS35"/>
<sequence>MAGSKRRTHKRGEIPRTQCHTRSLHVHGPQPQADLLLVDHRPSAGVDAEVLERPLKVWHFRCRLRPCPCPCPCPCRLARQEPQLLAHRQHPPAQRRDVVAERCGRHGHQLLRQSHAHVPLLVLLLEHAAAGPVVAAVVRAHHVGQLIRGAASLRSSVRQQHGGAAHPEEAVRDRHRAAATDVPVMRDVLGADHHRIRLTVYLNFHI</sequence>
<dbReference type="Proteomes" id="UP000734854">
    <property type="component" value="Unassembled WGS sequence"/>
</dbReference>
<evidence type="ECO:0000313" key="2">
    <source>
        <dbReference type="EMBL" id="KAG6489860.1"/>
    </source>
</evidence>
<feature type="compositionally biased region" description="Basic residues" evidence="1">
    <location>
        <begin position="1"/>
        <end position="10"/>
    </location>
</feature>
<evidence type="ECO:0000313" key="3">
    <source>
        <dbReference type="Proteomes" id="UP000734854"/>
    </source>
</evidence>
<comment type="caution">
    <text evidence="2">The sequence shown here is derived from an EMBL/GenBank/DDBJ whole genome shotgun (WGS) entry which is preliminary data.</text>
</comment>
<name>A0A8J5FS35_ZINOF</name>
<evidence type="ECO:0000256" key="1">
    <source>
        <dbReference type="SAM" id="MobiDB-lite"/>
    </source>
</evidence>
<protein>
    <submittedName>
        <fullName evidence="2">Uncharacterized protein</fullName>
    </submittedName>
</protein>
<organism evidence="2 3">
    <name type="scientific">Zingiber officinale</name>
    <name type="common">Ginger</name>
    <name type="synonym">Amomum zingiber</name>
    <dbReference type="NCBI Taxonomy" id="94328"/>
    <lineage>
        <taxon>Eukaryota</taxon>
        <taxon>Viridiplantae</taxon>
        <taxon>Streptophyta</taxon>
        <taxon>Embryophyta</taxon>
        <taxon>Tracheophyta</taxon>
        <taxon>Spermatophyta</taxon>
        <taxon>Magnoliopsida</taxon>
        <taxon>Liliopsida</taxon>
        <taxon>Zingiberales</taxon>
        <taxon>Zingiberaceae</taxon>
        <taxon>Zingiber</taxon>
    </lineage>
</organism>
<keyword evidence="3" id="KW-1185">Reference proteome</keyword>
<gene>
    <name evidence="2" type="ORF">ZIOFF_051141</name>
</gene>
<reference evidence="2 3" key="1">
    <citation type="submission" date="2020-08" db="EMBL/GenBank/DDBJ databases">
        <title>Plant Genome Project.</title>
        <authorList>
            <person name="Zhang R.-G."/>
        </authorList>
    </citation>
    <scope>NUCLEOTIDE SEQUENCE [LARGE SCALE GENOMIC DNA]</scope>
    <source>
        <tissue evidence="2">Rhizome</tissue>
    </source>
</reference>
<accession>A0A8J5FS35</accession>
<dbReference type="EMBL" id="JACMSC010000014">
    <property type="protein sequence ID" value="KAG6489860.1"/>
    <property type="molecule type" value="Genomic_DNA"/>
</dbReference>
<proteinExistence type="predicted"/>
<feature type="region of interest" description="Disordered" evidence="1">
    <location>
        <begin position="1"/>
        <end position="25"/>
    </location>
</feature>